<dbReference type="Gene3D" id="3.40.50.10240">
    <property type="entry name" value="Thiamin pyrophosphokinase, catalytic domain"/>
    <property type="match status" value="1"/>
</dbReference>
<evidence type="ECO:0000256" key="5">
    <source>
        <dbReference type="NCBIfam" id="TIGR01378"/>
    </source>
</evidence>
<dbReference type="SMART" id="SM00983">
    <property type="entry name" value="TPK_B1_binding"/>
    <property type="match status" value="1"/>
</dbReference>
<dbReference type="InterPro" id="IPR036759">
    <property type="entry name" value="TPK_catalytic_sf"/>
</dbReference>
<dbReference type="EMBL" id="AYYX01000009">
    <property type="protein sequence ID" value="KRM89226.1"/>
    <property type="molecule type" value="Genomic_DNA"/>
</dbReference>
<dbReference type="GO" id="GO:0016301">
    <property type="term" value="F:kinase activity"/>
    <property type="evidence" value="ECO:0007669"/>
    <property type="project" value="UniProtKB-KW"/>
</dbReference>
<accession>A0A0R2CCZ7</accession>
<dbReference type="NCBIfam" id="TIGR01378">
    <property type="entry name" value="thi_PPkinase"/>
    <property type="match status" value="1"/>
</dbReference>
<dbReference type="STRING" id="1133569.FD21_GL002114"/>
<gene>
    <name evidence="7" type="ORF">FD21_GL002114</name>
</gene>
<dbReference type="InterPro" id="IPR006282">
    <property type="entry name" value="Thi_PPkinase"/>
</dbReference>
<evidence type="ECO:0000256" key="1">
    <source>
        <dbReference type="ARBA" id="ARBA00022679"/>
    </source>
</evidence>
<dbReference type="InterPro" id="IPR053149">
    <property type="entry name" value="TPK"/>
</dbReference>
<keyword evidence="4" id="KW-0067">ATP-binding</keyword>
<proteinExistence type="predicted"/>
<dbReference type="eggNOG" id="COG1564">
    <property type="taxonomic scope" value="Bacteria"/>
</dbReference>
<keyword evidence="2" id="KW-0547">Nucleotide-binding</keyword>
<keyword evidence="8" id="KW-1185">Reference proteome</keyword>
<keyword evidence="1" id="KW-0808">Transferase</keyword>
<evidence type="ECO:0000256" key="3">
    <source>
        <dbReference type="ARBA" id="ARBA00022777"/>
    </source>
</evidence>
<comment type="caution">
    <text evidence="7">The sequence shown here is derived from an EMBL/GenBank/DDBJ whole genome shotgun (WGS) entry which is preliminary data.</text>
</comment>
<dbReference type="GO" id="GO:0009229">
    <property type="term" value="P:thiamine diphosphate biosynthetic process"/>
    <property type="evidence" value="ECO:0007669"/>
    <property type="project" value="InterPro"/>
</dbReference>
<sequence length="218" mass="24609">MMMEINLLVGGPVKNWPDNLLIKKKTAVWAGADRGALYLVKNGIRPLLAIGDFDSATSRERKLIFAKSQRVITDQPEKDDTDTELAVRHLLIDYQAERINIYGATGGRLDHLLANLFFVMRPEFRPHLQKIFLFDRQNSISFFGPGHYSITRETDKKYLAFVLLTKVAKLSLYDEKYQLAAKSFAYPLSLASNEFVGQTASFSFASGVISVIQSKDLK</sequence>
<dbReference type="AlphaFoldDB" id="A0A0R2CCZ7"/>
<dbReference type="PANTHER" id="PTHR41299">
    <property type="entry name" value="THIAMINE PYROPHOSPHOKINASE"/>
    <property type="match status" value="1"/>
</dbReference>
<dbReference type="Pfam" id="PF04265">
    <property type="entry name" value="TPK_B1_binding"/>
    <property type="match status" value="1"/>
</dbReference>
<feature type="domain" description="Thiamin pyrophosphokinase thiamin-binding" evidence="6">
    <location>
        <begin position="146"/>
        <end position="209"/>
    </location>
</feature>
<evidence type="ECO:0000259" key="6">
    <source>
        <dbReference type="SMART" id="SM00983"/>
    </source>
</evidence>
<protein>
    <recommendedName>
        <fullName evidence="5">Thiamine diphosphokinase</fullName>
        <ecNumber evidence="5">2.7.6.2</ecNumber>
    </recommendedName>
</protein>
<dbReference type="GO" id="GO:0030975">
    <property type="term" value="F:thiamine binding"/>
    <property type="evidence" value="ECO:0007669"/>
    <property type="project" value="InterPro"/>
</dbReference>
<dbReference type="GO" id="GO:0006772">
    <property type="term" value="P:thiamine metabolic process"/>
    <property type="evidence" value="ECO:0007669"/>
    <property type="project" value="UniProtKB-UniRule"/>
</dbReference>
<dbReference type="EC" id="2.7.6.2" evidence="5"/>
<organism evidence="7 8">
    <name type="scientific">Liquorilactobacillus vini DSM 20605</name>
    <dbReference type="NCBI Taxonomy" id="1133569"/>
    <lineage>
        <taxon>Bacteria</taxon>
        <taxon>Bacillati</taxon>
        <taxon>Bacillota</taxon>
        <taxon>Bacilli</taxon>
        <taxon>Lactobacillales</taxon>
        <taxon>Lactobacillaceae</taxon>
        <taxon>Liquorilactobacillus</taxon>
    </lineage>
</organism>
<dbReference type="GO" id="GO:0004788">
    <property type="term" value="F:thiamine diphosphokinase activity"/>
    <property type="evidence" value="ECO:0007669"/>
    <property type="project" value="UniProtKB-UniRule"/>
</dbReference>
<reference evidence="7 8" key="1">
    <citation type="journal article" date="2015" name="Genome Announc.">
        <title>Expanding the biotechnology potential of lactobacilli through comparative genomics of 213 strains and associated genera.</title>
        <authorList>
            <person name="Sun Z."/>
            <person name="Harris H.M."/>
            <person name="McCann A."/>
            <person name="Guo C."/>
            <person name="Argimon S."/>
            <person name="Zhang W."/>
            <person name="Yang X."/>
            <person name="Jeffery I.B."/>
            <person name="Cooney J.C."/>
            <person name="Kagawa T.F."/>
            <person name="Liu W."/>
            <person name="Song Y."/>
            <person name="Salvetti E."/>
            <person name="Wrobel A."/>
            <person name="Rasinkangas P."/>
            <person name="Parkhill J."/>
            <person name="Rea M.C."/>
            <person name="O'Sullivan O."/>
            <person name="Ritari J."/>
            <person name="Douillard F.P."/>
            <person name="Paul Ross R."/>
            <person name="Yang R."/>
            <person name="Briner A.E."/>
            <person name="Felis G.E."/>
            <person name="de Vos W.M."/>
            <person name="Barrangou R."/>
            <person name="Klaenhammer T.R."/>
            <person name="Caufield P.W."/>
            <person name="Cui Y."/>
            <person name="Zhang H."/>
            <person name="O'Toole P.W."/>
        </authorList>
    </citation>
    <scope>NUCLEOTIDE SEQUENCE [LARGE SCALE GENOMIC DNA]</scope>
    <source>
        <strain evidence="7 8">DSM 20605</strain>
    </source>
</reference>
<keyword evidence="3 7" id="KW-0418">Kinase</keyword>
<evidence type="ECO:0000256" key="2">
    <source>
        <dbReference type="ARBA" id="ARBA00022741"/>
    </source>
</evidence>
<evidence type="ECO:0000256" key="4">
    <source>
        <dbReference type="ARBA" id="ARBA00022840"/>
    </source>
</evidence>
<name>A0A0R2CCZ7_9LACO</name>
<dbReference type="SUPFAM" id="SSF63999">
    <property type="entry name" value="Thiamin pyrophosphokinase, catalytic domain"/>
    <property type="match status" value="1"/>
</dbReference>
<dbReference type="PANTHER" id="PTHR41299:SF1">
    <property type="entry name" value="THIAMINE PYROPHOSPHOKINASE"/>
    <property type="match status" value="1"/>
</dbReference>
<dbReference type="GO" id="GO:0005524">
    <property type="term" value="F:ATP binding"/>
    <property type="evidence" value="ECO:0007669"/>
    <property type="project" value="UniProtKB-KW"/>
</dbReference>
<dbReference type="InterPro" id="IPR007371">
    <property type="entry name" value="TPK_catalytic"/>
</dbReference>
<evidence type="ECO:0000313" key="7">
    <source>
        <dbReference type="EMBL" id="KRM89226.1"/>
    </source>
</evidence>
<dbReference type="Pfam" id="PF04263">
    <property type="entry name" value="TPK_catalytic"/>
    <property type="match status" value="1"/>
</dbReference>
<dbReference type="PATRIC" id="fig|1133569.4.peg.2279"/>
<dbReference type="InterPro" id="IPR007373">
    <property type="entry name" value="Thiamin_PyroPKinase_B1-bd"/>
</dbReference>
<dbReference type="CDD" id="cd07995">
    <property type="entry name" value="TPK"/>
    <property type="match status" value="1"/>
</dbReference>
<dbReference type="Proteomes" id="UP000051576">
    <property type="component" value="Unassembled WGS sequence"/>
</dbReference>
<evidence type="ECO:0000313" key="8">
    <source>
        <dbReference type="Proteomes" id="UP000051576"/>
    </source>
</evidence>